<evidence type="ECO:0000256" key="1">
    <source>
        <dbReference type="SAM" id="MobiDB-lite"/>
    </source>
</evidence>
<proteinExistence type="predicted"/>
<feature type="region of interest" description="Disordered" evidence="1">
    <location>
        <begin position="355"/>
        <end position="383"/>
    </location>
</feature>
<sequence>MSASILFSLVSNRSHSSLECTANSAPGLMKGIAEILQRLAAMDNRLGEIDNRLAGVNAMSFNHPDHRAQFADTAHLPTAPKNRHGFHHAFALFEWGHAELIIFYNDDFGIVEDDDEAARRTKYSLSFCHAIDTSQVDTGQAAVQALPFSVLPLPPPPTPTTAKSLLIQRPLYKPKPKPRPTPGTGTAPPPRKRHARHNLPIHPPPPAFSFTPHAHVGGPALAPVLASAAKNCRTTIASKSNTRRPSPSPPSSPLSSPCLPPPPPPHLHRHRYRHHPASSALCGTTHRVPALVVIHASASLRSGHPGMPPIEDFPHPHPFSPSLRLRLRLRLRLTSPFTHTVLSLSINIHGMRNLPPTPAQPYSAPPTPPAPLPSAQPSTRPRRAQASLIAAATAARSSRRYRRRCRSRRRAPPAAHARPIKRINASSGATHEGCWWVGVRLTTAGERDEDVPVGPQRKRDKGVALACLRLRLRGWPRRQGQRCGWFGRRRSGGGEIQKQD</sequence>
<keyword evidence="3" id="KW-1185">Reference proteome</keyword>
<feature type="region of interest" description="Disordered" evidence="1">
    <location>
        <begin position="236"/>
        <end position="271"/>
    </location>
</feature>
<dbReference type="EMBL" id="JAACJP010000016">
    <property type="protein sequence ID" value="KAF5379398.1"/>
    <property type="molecule type" value="Genomic_DNA"/>
</dbReference>
<feature type="compositionally biased region" description="Basic residues" evidence="1">
    <location>
        <begin position="190"/>
        <end position="199"/>
    </location>
</feature>
<reference evidence="2 3" key="1">
    <citation type="journal article" date="2020" name="ISME J.">
        <title>Uncovering the hidden diversity of litter-decomposition mechanisms in mushroom-forming fungi.</title>
        <authorList>
            <person name="Floudas D."/>
            <person name="Bentzer J."/>
            <person name="Ahren D."/>
            <person name="Johansson T."/>
            <person name="Persson P."/>
            <person name="Tunlid A."/>
        </authorList>
    </citation>
    <scope>NUCLEOTIDE SEQUENCE [LARGE SCALE GENOMIC DNA]</scope>
    <source>
        <strain evidence="2 3">CBS 661.87</strain>
    </source>
</reference>
<dbReference type="Proteomes" id="UP000565441">
    <property type="component" value="Unassembled WGS sequence"/>
</dbReference>
<feature type="region of interest" description="Disordered" evidence="1">
    <location>
        <begin position="153"/>
        <end position="214"/>
    </location>
</feature>
<dbReference type="OrthoDB" id="3047760at2759"/>
<feature type="compositionally biased region" description="Pro residues" evidence="1">
    <location>
        <begin position="246"/>
        <end position="265"/>
    </location>
</feature>
<accession>A0A8H5H9V2</accession>
<evidence type="ECO:0000313" key="2">
    <source>
        <dbReference type="EMBL" id="KAF5379398.1"/>
    </source>
</evidence>
<name>A0A8H5H9V2_9AGAR</name>
<comment type="caution">
    <text evidence="2">The sequence shown here is derived from an EMBL/GenBank/DDBJ whole genome shotgun (WGS) entry which is preliminary data.</text>
</comment>
<protein>
    <submittedName>
        <fullName evidence="2">Uncharacterized protein</fullName>
    </submittedName>
</protein>
<gene>
    <name evidence="2" type="ORF">D9615_006658</name>
</gene>
<feature type="region of interest" description="Disordered" evidence="1">
    <location>
        <begin position="399"/>
        <end position="424"/>
    </location>
</feature>
<dbReference type="AlphaFoldDB" id="A0A8H5H9V2"/>
<evidence type="ECO:0000313" key="3">
    <source>
        <dbReference type="Proteomes" id="UP000565441"/>
    </source>
</evidence>
<feature type="compositionally biased region" description="Basic residues" evidence="1">
    <location>
        <begin position="399"/>
        <end position="411"/>
    </location>
</feature>
<organism evidence="2 3">
    <name type="scientific">Tricholomella constricta</name>
    <dbReference type="NCBI Taxonomy" id="117010"/>
    <lineage>
        <taxon>Eukaryota</taxon>
        <taxon>Fungi</taxon>
        <taxon>Dikarya</taxon>
        <taxon>Basidiomycota</taxon>
        <taxon>Agaricomycotina</taxon>
        <taxon>Agaricomycetes</taxon>
        <taxon>Agaricomycetidae</taxon>
        <taxon>Agaricales</taxon>
        <taxon>Tricholomatineae</taxon>
        <taxon>Lyophyllaceae</taxon>
        <taxon>Tricholomella</taxon>
    </lineage>
</organism>
<feature type="compositionally biased region" description="Pro residues" evidence="1">
    <location>
        <begin position="355"/>
        <end position="374"/>
    </location>
</feature>